<comment type="caution">
    <text evidence="1">The sequence shown here is derived from an EMBL/GenBank/DDBJ whole genome shotgun (WGS) entry which is preliminary data.</text>
</comment>
<reference evidence="1" key="1">
    <citation type="submission" date="2021-02" db="EMBL/GenBank/DDBJ databases">
        <authorList>
            <consortium name="DOE Joint Genome Institute"/>
            <person name="Ahrendt S."/>
            <person name="Looney B.P."/>
            <person name="Miyauchi S."/>
            <person name="Morin E."/>
            <person name="Drula E."/>
            <person name="Courty P.E."/>
            <person name="Chicoki N."/>
            <person name="Fauchery L."/>
            <person name="Kohler A."/>
            <person name="Kuo A."/>
            <person name="Labutti K."/>
            <person name="Pangilinan J."/>
            <person name="Lipzen A."/>
            <person name="Riley R."/>
            <person name="Andreopoulos W."/>
            <person name="He G."/>
            <person name="Johnson J."/>
            <person name="Barry K.W."/>
            <person name="Grigoriev I.V."/>
            <person name="Nagy L."/>
            <person name="Hibbett D."/>
            <person name="Henrissat B."/>
            <person name="Matheny P.B."/>
            <person name="Labbe J."/>
            <person name="Martin F."/>
        </authorList>
    </citation>
    <scope>NUCLEOTIDE SEQUENCE</scope>
    <source>
        <strain evidence="1">FP105234-sp</strain>
    </source>
</reference>
<organism evidence="1 2">
    <name type="scientific">Auriscalpium vulgare</name>
    <dbReference type="NCBI Taxonomy" id="40419"/>
    <lineage>
        <taxon>Eukaryota</taxon>
        <taxon>Fungi</taxon>
        <taxon>Dikarya</taxon>
        <taxon>Basidiomycota</taxon>
        <taxon>Agaricomycotina</taxon>
        <taxon>Agaricomycetes</taxon>
        <taxon>Russulales</taxon>
        <taxon>Auriscalpiaceae</taxon>
        <taxon>Auriscalpium</taxon>
    </lineage>
</organism>
<accession>A0ACB8SBI1</accession>
<sequence>MPTQTTPADSADKSPYYLLVSHAAQPAATGLSSILLSHPVIQYHYADDSPLSLLPRFPAEQVLVLDHDPTPDATPRARSIAGRATVTDVRMTDAPGAGATPDDQGKSRKMFILQTTGFEENSIEPQEALARFRQRNSVLRQVLEYDPQLQVHQSS</sequence>
<evidence type="ECO:0000313" key="2">
    <source>
        <dbReference type="Proteomes" id="UP000814033"/>
    </source>
</evidence>
<name>A0ACB8SBI1_9AGAM</name>
<keyword evidence="2" id="KW-1185">Reference proteome</keyword>
<dbReference type="EMBL" id="MU275840">
    <property type="protein sequence ID" value="KAI0053290.1"/>
    <property type="molecule type" value="Genomic_DNA"/>
</dbReference>
<reference evidence="1" key="2">
    <citation type="journal article" date="2022" name="New Phytol.">
        <title>Evolutionary transition to the ectomycorrhizal habit in the genomes of a hyperdiverse lineage of mushroom-forming fungi.</title>
        <authorList>
            <person name="Looney B."/>
            <person name="Miyauchi S."/>
            <person name="Morin E."/>
            <person name="Drula E."/>
            <person name="Courty P.E."/>
            <person name="Kohler A."/>
            <person name="Kuo A."/>
            <person name="LaButti K."/>
            <person name="Pangilinan J."/>
            <person name="Lipzen A."/>
            <person name="Riley R."/>
            <person name="Andreopoulos W."/>
            <person name="He G."/>
            <person name="Johnson J."/>
            <person name="Nolan M."/>
            <person name="Tritt A."/>
            <person name="Barry K.W."/>
            <person name="Grigoriev I.V."/>
            <person name="Nagy L.G."/>
            <person name="Hibbett D."/>
            <person name="Henrissat B."/>
            <person name="Matheny P.B."/>
            <person name="Labbe J."/>
            <person name="Martin F.M."/>
        </authorList>
    </citation>
    <scope>NUCLEOTIDE SEQUENCE</scope>
    <source>
        <strain evidence="1">FP105234-sp</strain>
    </source>
</reference>
<proteinExistence type="predicted"/>
<evidence type="ECO:0000313" key="1">
    <source>
        <dbReference type="EMBL" id="KAI0053290.1"/>
    </source>
</evidence>
<gene>
    <name evidence="1" type="ORF">FA95DRAFT_1568632</name>
</gene>
<protein>
    <submittedName>
        <fullName evidence="1">Uncharacterized protein</fullName>
    </submittedName>
</protein>
<dbReference type="Proteomes" id="UP000814033">
    <property type="component" value="Unassembled WGS sequence"/>
</dbReference>